<dbReference type="GO" id="GO:0032259">
    <property type="term" value="P:methylation"/>
    <property type="evidence" value="ECO:0007669"/>
    <property type="project" value="UniProtKB-KW"/>
</dbReference>
<evidence type="ECO:0000256" key="2">
    <source>
        <dbReference type="ARBA" id="ARBA00022679"/>
    </source>
</evidence>
<dbReference type="PANTHER" id="PTHR46098:SF1">
    <property type="entry name" value="TRNA (CYTOSINE(38)-C(5))-METHYLTRANSFERASE"/>
    <property type="match status" value="1"/>
</dbReference>
<dbReference type="InterPro" id="IPR018117">
    <property type="entry name" value="C5_DNA_meth_AS"/>
</dbReference>
<dbReference type="AlphaFoldDB" id="A0A382W482"/>
<dbReference type="EMBL" id="UINC01156931">
    <property type="protein sequence ID" value="SVD53632.1"/>
    <property type="molecule type" value="Genomic_DNA"/>
</dbReference>
<dbReference type="PRINTS" id="PR00105">
    <property type="entry name" value="C5METTRFRASE"/>
</dbReference>
<dbReference type="PROSITE" id="PS00094">
    <property type="entry name" value="C5_MTASE_1"/>
    <property type="match status" value="1"/>
</dbReference>
<dbReference type="InterPro" id="IPR029063">
    <property type="entry name" value="SAM-dependent_MTases_sf"/>
</dbReference>
<dbReference type="GO" id="GO:0008168">
    <property type="term" value="F:methyltransferase activity"/>
    <property type="evidence" value="ECO:0007669"/>
    <property type="project" value="UniProtKB-KW"/>
</dbReference>
<dbReference type="PROSITE" id="PS51679">
    <property type="entry name" value="SAM_MT_C5"/>
    <property type="match status" value="1"/>
</dbReference>
<dbReference type="InterPro" id="IPR001525">
    <property type="entry name" value="C5_MeTfrase"/>
</dbReference>
<dbReference type="SUPFAM" id="SSF53335">
    <property type="entry name" value="S-adenosyl-L-methionine-dependent methyltransferases"/>
    <property type="match status" value="1"/>
</dbReference>
<feature type="non-terminal residue" evidence="4">
    <location>
        <position position="186"/>
    </location>
</feature>
<evidence type="ECO:0000313" key="4">
    <source>
        <dbReference type="EMBL" id="SVD53632.1"/>
    </source>
</evidence>
<reference evidence="4" key="1">
    <citation type="submission" date="2018-05" db="EMBL/GenBank/DDBJ databases">
        <authorList>
            <person name="Lanie J.A."/>
            <person name="Ng W.-L."/>
            <person name="Kazmierczak K.M."/>
            <person name="Andrzejewski T.M."/>
            <person name="Davidsen T.M."/>
            <person name="Wayne K.J."/>
            <person name="Tettelin H."/>
            <person name="Glass J.I."/>
            <person name="Rusch D."/>
            <person name="Podicherti R."/>
            <person name="Tsui H.-C.T."/>
            <person name="Winkler M.E."/>
        </authorList>
    </citation>
    <scope>NUCLEOTIDE SEQUENCE</scope>
</reference>
<evidence type="ECO:0000256" key="3">
    <source>
        <dbReference type="ARBA" id="ARBA00022691"/>
    </source>
</evidence>
<keyword evidence="3" id="KW-0949">S-adenosyl-L-methionine</keyword>
<dbReference type="NCBIfam" id="TIGR00675">
    <property type="entry name" value="dcm"/>
    <property type="match status" value="1"/>
</dbReference>
<proteinExistence type="predicted"/>
<evidence type="ECO:0000256" key="1">
    <source>
        <dbReference type="ARBA" id="ARBA00022603"/>
    </source>
</evidence>
<sequence>MSFQFIDLFAGIGGFHKALETLDGKCVLACEIDKQCQEIYSANFPGTPIKGDITLLNPNAGDEQTFKEPVPDHNVLCAGFPCQPFSKAGNRLGLEDTRGTLFYHIAKIIERKRPEYLILENVPNLIGHNEGKTWQTISNVLNDLGYIFDTIPLKFSPHLLGIPQIRERVFILAINNRDYTSKHVKP</sequence>
<dbReference type="Gene3D" id="3.40.50.150">
    <property type="entry name" value="Vaccinia Virus protein VP39"/>
    <property type="match status" value="1"/>
</dbReference>
<accession>A0A382W482</accession>
<dbReference type="PANTHER" id="PTHR46098">
    <property type="entry name" value="TRNA (CYTOSINE(38)-C(5))-METHYLTRANSFERASE"/>
    <property type="match status" value="1"/>
</dbReference>
<keyword evidence="2" id="KW-0808">Transferase</keyword>
<dbReference type="Pfam" id="PF00145">
    <property type="entry name" value="DNA_methylase"/>
    <property type="match status" value="1"/>
</dbReference>
<keyword evidence="1" id="KW-0489">Methyltransferase</keyword>
<dbReference type="InterPro" id="IPR050750">
    <property type="entry name" value="C5-MTase"/>
</dbReference>
<gene>
    <name evidence="4" type="ORF">METZ01_LOCUS406486</name>
</gene>
<name>A0A382W482_9ZZZZ</name>
<organism evidence="4">
    <name type="scientific">marine metagenome</name>
    <dbReference type="NCBI Taxonomy" id="408172"/>
    <lineage>
        <taxon>unclassified sequences</taxon>
        <taxon>metagenomes</taxon>
        <taxon>ecological metagenomes</taxon>
    </lineage>
</organism>
<protein>
    <recommendedName>
        <fullName evidence="5">DNA (cytosine-5-)-methyltransferase</fullName>
    </recommendedName>
</protein>
<evidence type="ECO:0008006" key="5">
    <source>
        <dbReference type="Google" id="ProtNLM"/>
    </source>
</evidence>